<dbReference type="Proteomes" id="UP000016464">
    <property type="component" value="Unassembled WGS sequence"/>
</dbReference>
<evidence type="ECO:0000256" key="4">
    <source>
        <dbReference type="ARBA" id="ARBA00022272"/>
    </source>
</evidence>
<dbReference type="GO" id="GO:0004640">
    <property type="term" value="F:phosphoribosylanthranilate isomerase activity"/>
    <property type="evidence" value="ECO:0007669"/>
    <property type="project" value="UniProtKB-UniRule"/>
</dbReference>
<dbReference type="SUPFAM" id="SSF51366">
    <property type="entry name" value="Ribulose-phoshate binding barrel"/>
    <property type="match status" value="1"/>
</dbReference>
<gene>
    <name evidence="9" type="primary">trpF</name>
    <name evidence="11" type="ORF">M467_09120</name>
</gene>
<dbReference type="AlphaFoldDB" id="U1LXP5"/>
<accession>U1LXP5</accession>
<evidence type="ECO:0000259" key="10">
    <source>
        <dbReference type="Pfam" id="PF00697"/>
    </source>
</evidence>
<keyword evidence="7 9" id="KW-0057">Aromatic amino acid biosynthesis</keyword>
<evidence type="ECO:0000313" key="12">
    <source>
        <dbReference type="Proteomes" id="UP000016464"/>
    </source>
</evidence>
<comment type="catalytic activity">
    <reaction evidence="1 9">
        <text>N-(5-phospho-beta-D-ribosyl)anthranilate = 1-(2-carboxyphenylamino)-1-deoxy-D-ribulose 5-phosphate</text>
        <dbReference type="Rhea" id="RHEA:21540"/>
        <dbReference type="ChEBI" id="CHEBI:18277"/>
        <dbReference type="ChEBI" id="CHEBI:58613"/>
        <dbReference type="EC" id="5.3.1.24"/>
    </reaction>
</comment>
<evidence type="ECO:0000256" key="1">
    <source>
        <dbReference type="ARBA" id="ARBA00001164"/>
    </source>
</evidence>
<dbReference type="InterPro" id="IPR044643">
    <property type="entry name" value="TrpF_fam"/>
</dbReference>
<comment type="caution">
    <text evidence="11">The sequence shown here is derived from an EMBL/GenBank/DDBJ whole genome shotgun (WGS) entry which is preliminary data.</text>
</comment>
<sequence length="190" mass="20651">MFVKICGLTTEASVATAIEAGADAIGFVFANSSRQIDIATAQRLRGFIPEDVRVVGVFLDPTIKEVEAAVACGLTDIQLHRRTRPLETFRQFGLPIIEADHQSEADVILLDAPTPGSGQALDWATLERPEQTFWLAGGLNVDNVGAAIRAMRPDGVDVSSGVETNGQKDHDKIRAFIRRAKEETQCIHNQ</sequence>
<dbReference type="STRING" id="1385984.GCA_000702565_00299"/>
<dbReference type="PANTHER" id="PTHR42894">
    <property type="entry name" value="N-(5'-PHOSPHORIBOSYL)ANTHRANILATE ISOMERASE"/>
    <property type="match status" value="1"/>
</dbReference>
<dbReference type="UniPathway" id="UPA00035">
    <property type="reaction ID" value="UER00042"/>
</dbReference>
<dbReference type="PATRIC" id="fig|1345023.5.peg.838"/>
<evidence type="ECO:0000256" key="6">
    <source>
        <dbReference type="ARBA" id="ARBA00022822"/>
    </source>
</evidence>
<evidence type="ECO:0000256" key="7">
    <source>
        <dbReference type="ARBA" id="ARBA00023141"/>
    </source>
</evidence>
<dbReference type="RefSeq" id="WP_021066000.1">
    <property type="nucleotide sequence ID" value="NZ_ATCL01000014.1"/>
</dbReference>
<keyword evidence="5 9" id="KW-0028">Amino-acid biosynthesis</keyword>
<dbReference type="Gene3D" id="3.20.20.70">
    <property type="entry name" value="Aldolase class I"/>
    <property type="match status" value="1"/>
</dbReference>
<keyword evidence="6 9" id="KW-0822">Tryptophan biosynthesis</keyword>
<dbReference type="eggNOG" id="COG0135">
    <property type="taxonomic scope" value="Bacteria"/>
</dbReference>
<organism evidence="11 12">
    <name type="scientific">Exiguobacterium chiriqhucha RW-2</name>
    <dbReference type="NCBI Taxonomy" id="1345023"/>
    <lineage>
        <taxon>Bacteria</taxon>
        <taxon>Bacillati</taxon>
        <taxon>Bacillota</taxon>
        <taxon>Bacilli</taxon>
        <taxon>Bacillales</taxon>
        <taxon>Bacillales Family XII. Incertae Sedis</taxon>
        <taxon>Exiguobacterium</taxon>
    </lineage>
</organism>
<dbReference type="HAMAP" id="MF_00135">
    <property type="entry name" value="PRAI"/>
    <property type="match status" value="1"/>
</dbReference>
<evidence type="ECO:0000256" key="2">
    <source>
        <dbReference type="ARBA" id="ARBA00004664"/>
    </source>
</evidence>
<proteinExistence type="inferred from homology"/>
<evidence type="ECO:0000313" key="11">
    <source>
        <dbReference type="EMBL" id="ERG67439.1"/>
    </source>
</evidence>
<keyword evidence="12" id="KW-1185">Reference proteome</keyword>
<dbReference type="CDD" id="cd00405">
    <property type="entry name" value="PRAI"/>
    <property type="match status" value="1"/>
</dbReference>
<evidence type="ECO:0000256" key="5">
    <source>
        <dbReference type="ARBA" id="ARBA00022605"/>
    </source>
</evidence>
<feature type="domain" description="N-(5'phosphoribosyl) anthranilate isomerase (PRAI)" evidence="10">
    <location>
        <begin position="3"/>
        <end position="178"/>
    </location>
</feature>
<dbReference type="InterPro" id="IPR011060">
    <property type="entry name" value="RibuloseP-bd_barrel"/>
</dbReference>
<dbReference type="EC" id="5.3.1.24" evidence="3 9"/>
<keyword evidence="8 9" id="KW-0413">Isomerase</keyword>
<evidence type="ECO:0000256" key="3">
    <source>
        <dbReference type="ARBA" id="ARBA00012572"/>
    </source>
</evidence>
<dbReference type="PANTHER" id="PTHR42894:SF1">
    <property type="entry name" value="N-(5'-PHOSPHORIBOSYL)ANTHRANILATE ISOMERASE"/>
    <property type="match status" value="1"/>
</dbReference>
<comment type="pathway">
    <text evidence="2 9">Amino-acid biosynthesis; L-tryptophan biosynthesis; L-tryptophan from chorismate: step 3/5.</text>
</comment>
<name>U1LXP5_9BACL</name>
<comment type="similarity">
    <text evidence="9">Belongs to the TrpF family.</text>
</comment>
<evidence type="ECO:0000256" key="9">
    <source>
        <dbReference type="HAMAP-Rule" id="MF_00135"/>
    </source>
</evidence>
<dbReference type="Pfam" id="PF00697">
    <property type="entry name" value="PRAI"/>
    <property type="match status" value="1"/>
</dbReference>
<dbReference type="InterPro" id="IPR013785">
    <property type="entry name" value="Aldolase_TIM"/>
</dbReference>
<dbReference type="EMBL" id="ATCL01000014">
    <property type="protein sequence ID" value="ERG67439.1"/>
    <property type="molecule type" value="Genomic_DNA"/>
</dbReference>
<protein>
    <recommendedName>
        <fullName evidence="4 9">N-(5'-phosphoribosyl)anthranilate isomerase</fullName>
        <shortName evidence="9">PRAI</shortName>
        <ecNumber evidence="3 9">5.3.1.24</ecNumber>
    </recommendedName>
</protein>
<dbReference type="GO" id="GO:0000162">
    <property type="term" value="P:L-tryptophan biosynthetic process"/>
    <property type="evidence" value="ECO:0007669"/>
    <property type="project" value="UniProtKB-UniRule"/>
</dbReference>
<evidence type="ECO:0000256" key="8">
    <source>
        <dbReference type="ARBA" id="ARBA00023235"/>
    </source>
</evidence>
<reference evidence="11 12" key="1">
    <citation type="journal article" date="2013" name="Genome Announc.">
        <title>Draft Genome Sequence of Exiguobacterium pavilionensis Strain RW-2, with Wide Thermal, Salinity, and pH Tolerance, Isolated from Modern Freshwater Microbialites.</title>
        <authorList>
            <person name="White R.A.III."/>
            <person name="Grassa C.J."/>
            <person name="Suttle C.A."/>
        </authorList>
    </citation>
    <scope>NUCLEOTIDE SEQUENCE [LARGE SCALE GENOMIC DNA]</scope>
    <source>
        <strain evidence="11 12">RW-2</strain>
    </source>
</reference>
<dbReference type="InterPro" id="IPR001240">
    <property type="entry name" value="PRAI_dom"/>
</dbReference>